<organism evidence="1 2">
    <name type="scientific">Leptolyngbya boryana NIES-2135</name>
    <dbReference type="NCBI Taxonomy" id="1973484"/>
    <lineage>
        <taxon>Bacteria</taxon>
        <taxon>Bacillati</taxon>
        <taxon>Cyanobacteriota</taxon>
        <taxon>Cyanophyceae</taxon>
        <taxon>Leptolyngbyales</taxon>
        <taxon>Leptolyngbyaceae</taxon>
        <taxon>Leptolyngbya group</taxon>
        <taxon>Leptolyngbya</taxon>
    </lineage>
</organism>
<evidence type="ECO:0000313" key="2">
    <source>
        <dbReference type="Proteomes" id="UP000217895"/>
    </source>
</evidence>
<keyword evidence="1" id="KW-0614">Plasmid</keyword>
<dbReference type="Proteomes" id="UP000217895">
    <property type="component" value="Plasmid Plasmid2 dna"/>
</dbReference>
<dbReference type="AlphaFoldDB" id="A0A1Z4JS52"/>
<accession>A0A1Z4JS52</accession>
<keyword evidence="2" id="KW-1185">Reference proteome</keyword>
<gene>
    <name evidence="1" type="ORF">NIES2135_63930</name>
</gene>
<dbReference type="EMBL" id="AP018205">
    <property type="protein sequence ID" value="BAY59516.1"/>
    <property type="molecule type" value="Genomic_DNA"/>
</dbReference>
<evidence type="ECO:0000313" key="1">
    <source>
        <dbReference type="EMBL" id="BAY59516.1"/>
    </source>
</evidence>
<name>A0A1Z4JS52_LEPBY</name>
<reference evidence="1 2" key="1">
    <citation type="submission" date="2017-06" db="EMBL/GenBank/DDBJ databases">
        <title>Genome sequencing of cyanobaciteial culture collection at National Institute for Environmental Studies (NIES).</title>
        <authorList>
            <person name="Hirose Y."/>
            <person name="Shimura Y."/>
            <person name="Fujisawa T."/>
            <person name="Nakamura Y."/>
            <person name="Kawachi M."/>
        </authorList>
    </citation>
    <scope>NUCLEOTIDE SEQUENCE [LARGE SCALE GENOMIC DNA]</scope>
    <source>
        <strain evidence="1 2">NIES-2135</strain>
        <plasmid evidence="2">Plasmid Plasmid2 dna</plasmid>
    </source>
</reference>
<proteinExistence type="predicted"/>
<protein>
    <submittedName>
        <fullName evidence="1">Uncharacterized protein</fullName>
    </submittedName>
</protein>
<geneLocation type="plasmid" evidence="1">
    <name>plasmid2</name>
</geneLocation>
<sequence length="58" mass="6579">MSPDLSPLQQLAVRLLRCLVLSQADQLSIEDVISERAQQRDCSRALAAQMLHKIAWNF</sequence>